<protein>
    <recommendedName>
        <fullName evidence="3">Peptidase aspartic putative domain-containing protein</fullName>
    </recommendedName>
</protein>
<dbReference type="PANTHER" id="PTHR47331">
    <property type="entry name" value="PHD-TYPE DOMAIN-CONTAINING PROTEIN"/>
    <property type="match status" value="1"/>
</dbReference>
<evidence type="ECO:0000313" key="2">
    <source>
        <dbReference type="Proteomes" id="UP001152622"/>
    </source>
</evidence>
<dbReference type="Proteomes" id="UP001152622">
    <property type="component" value="Chromosome 10"/>
</dbReference>
<keyword evidence="2" id="KW-1185">Reference proteome</keyword>
<dbReference type="EMBL" id="JAINUF010000010">
    <property type="protein sequence ID" value="KAJ8348413.1"/>
    <property type="molecule type" value="Genomic_DNA"/>
</dbReference>
<organism evidence="1 2">
    <name type="scientific">Synaphobranchus kaupii</name>
    <name type="common">Kaup's arrowtooth eel</name>
    <dbReference type="NCBI Taxonomy" id="118154"/>
    <lineage>
        <taxon>Eukaryota</taxon>
        <taxon>Metazoa</taxon>
        <taxon>Chordata</taxon>
        <taxon>Craniata</taxon>
        <taxon>Vertebrata</taxon>
        <taxon>Euteleostomi</taxon>
        <taxon>Actinopterygii</taxon>
        <taxon>Neopterygii</taxon>
        <taxon>Teleostei</taxon>
        <taxon>Anguilliformes</taxon>
        <taxon>Synaphobranchidae</taxon>
        <taxon>Synaphobranchus</taxon>
    </lineage>
</organism>
<gene>
    <name evidence="1" type="ORF">SKAU_G00270020</name>
</gene>
<comment type="caution">
    <text evidence="1">The sequence shown here is derived from an EMBL/GenBank/DDBJ whole genome shotgun (WGS) entry which is preliminary data.</text>
</comment>
<reference evidence="1" key="1">
    <citation type="journal article" date="2023" name="Science">
        <title>Genome structures resolve the early diversification of teleost fishes.</title>
        <authorList>
            <person name="Parey E."/>
            <person name="Louis A."/>
            <person name="Montfort J."/>
            <person name="Bouchez O."/>
            <person name="Roques C."/>
            <person name="Iampietro C."/>
            <person name="Lluch J."/>
            <person name="Castinel A."/>
            <person name="Donnadieu C."/>
            <person name="Desvignes T."/>
            <person name="Floi Bucao C."/>
            <person name="Jouanno E."/>
            <person name="Wen M."/>
            <person name="Mejri S."/>
            <person name="Dirks R."/>
            <person name="Jansen H."/>
            <person name="Henkel C."/>
            <person name="Chen W.J."/>
            <person name="Zahm M."/>
            <person name="Cabau C."/>
            <person name="Klopp C."/>
            <person name="Thompson A.W."/>
            <person name="Robinson-Rechavi M."/>
            <person name="Braasch I."/>
            <person name="Lecointre G."/>
            <person name="Bobe J."/>
            <person name="Postlethwait J.H."/>
            <person name="Berthelot C."/>
            <person name="Roest Crollius H."/>
            <person name="Guiguen Y."/>
        </authorList>
    </citation>
    <scope>NUCLEOTIDE SEQUENCE</scope>
    <source>
        <strain evidence="1">WJC10195</strain>
    </source>
</reference>
<proteinExistence type="predicted"/>
<evidence type="ECO:0008006" key="3">
    <source>
        <dbReference type="Google" id="ProtNLM"/>
    </source>
</evidence>
<dbReference type="OrthoDB" id="10064741at2759"/>
<evidence type="ECO:0000313" key="1">
    <source>
        <dbReference type="EMBL" id="KAJ8348413.1"/>
    </source>
</evidence>
<accession>A0A9Q1F060</accession>
<dbReference type="PANTHER" id="PTHR47331:SF5">
    <property type="entry name" value="RIBONUCLEASE H"/>
    <property type="match status" value="1"/>
</dbReference>
<sequence length="376" mass="41926">MHCLFCDSKEHYISRCRNIKEQSAADLEKWIAEGRCCWKCARAHAPESCNLKKPCGDCGDIHLQVLHGVAQRRSINPQSGASESRVYLTPSIASSKVLLKVVPVLLHNDSDSMETFAVLDDGAQRTMILTAAAQQLQLTGECETVALRTVRTDLTHLRGSKVSFEISPKDHVHLITATKPVRKGANGGPITIHTALGWALQGAEGCGPEQTTVQQCLFSSVASPDDLLYRNVERLWQLDVLPFRNEKMVVRSREDQEAMNILETKTRRVNVEGSQRYATPLLRKTGAPKLNSFTHSVIAHLRATEKRLKKDPEKAAIYSAEIGKLLQAGYVKKLLPMEVDQSAEAWYLPHHLVCHNNKSRLVFNCSFRHQGASMND</sequence>
<dbReference type="AlphaFoldDB" id="A0A9Q1F060"/>
<name>A0A9Q1F060_SYNKA</name>